<evidence type="ECO:0000313" key="4">
    <source>
        <dbReference type="Proteomes" id="UP001398420"/>
    </source>
</evidence>
<protein>
    <submittedName>
        <fullName evidence="3">DUF5327 family protein</fullName>
    </submittedName>
</protein>
<gene>
    <name evidence="3" type="ORF">AAF454_04700</name>
</gene>
<dbReference type="Proteomes" id="UP001398420">
    <property type="component" value="Unassembled WGS sequence"/>
</dbReference>
<feature type="region of interest" description="Disordered" evidence="2">
    <location>
        <begin position="46"/>
        <end position="89"/>
    </location>
</feature>
<sequence length="89" mass="9615">MISYDAIIKELQKQIAQAQQAASTAEKREAFSAMRALCDVALQTNEPSVQPSSFTAPSQPTQVVPTPPVPTQANKLHEPDANGDSLFDF</sequence>
<dbReference type="RefSeq" id="WP_068456052.1">
    <property type="nucleotide sequence ID" value="NZ_JAMWHJ010000003.1"/>
</dbReference>
<evidence type="ECO:0000256" key="1">
    <source>
        <dbReference type="SAM" id="Coils"/>
    </source>
</evidence>
<dbReference type="Pfam" id="PF17261">
    <property type="entry name" value="DUF5327"/>
    <property type="match status" value="1"/>
</dbReference>
<keyword evidence="4" id="KW-1185">Reference proteome</keyword>
<evidence type="ECO:0000256" key="2">
    <source>
        <dbReference type="SAM" id="MobiDB-lite"/>
    </source>
</evidence>
<dbReference type="EMBL" id="JBCEWA010000003">
    <property type="protein sequence ID" value="MEL5987708.1"/>
    <property type="molecule type" value="Genomic_DNA"/>
</dbReference>
<keyword evidence="1" id="KW-0175">Coiled coil</keyword>
<name>A0ABU9LIJ9_9BACL</name>
<organism evidence="3 4">
    <name type="scientific">Kurthia gibsonii</name>
    <dbReference type="NCBI Taxonomy" id="33946"/>
    <lineage>
        <taxon>Bacteria</taxon>
        <taxon>Bacillati</taxon>
        <taxon>Bacillota</taxon>
        <taxon>Bacilli</taxon>
        <taxon>Bacillales</taxon>
        <taxon>Caryophanaceae</taxon>
        <taxon>Kurthia</taxon>
    </lineage>
</organism>
<feature type="compositionally biased region" description="Polar residues" evidence="2">
    <location>
        <begin position="46"/>
        <end position="58"/>
    </location>
</feature>
<dbReference type="InterPro" id="IPR035218">
    <property type="entry name" value="DUF5327"/>
</dbReference>
<evidence type="ECO:0000313" key="3">
    <source>
        <dbReference type="EMBL" id="MEL5987708.1"/>
    </source>
</evidence>
<reference evidence="3 4" key="1">
    <citation type="submission" date="2024-04" db="EMBL/GenBank/DDBJ databases">
        <authorList>
            <person name="Wu Y.S."/>
            <person name="Zhang L."/>
        </authorList>
    </citation>
    <scope>NUCLEOTIDE SEQUENCE [LARGE SCALE GENOMIC DNA]</scope>
    <source>
        <strain evidence="3 4">KG-01</strain>
    </source>
</reference>
<feature type="coiled-coil region" evidence="1">
    <location>
        <begin position="1"/>
        <end position="28"/>
    </location>
</feature>
<proteinExistence type="predicted"/>
<comment type="caution">
    <text evidence="3">The sequence shown here is derived from an EMBL/GenBank/DDBJ whole genome shotgun (WGS) entry which is preliminary data.</text>
</comment>
<accession>A0ABU9LIJ9</accession>